<dbReference type="InterPro" id="IPR012347">
    <property type="entry name" value="Ferritin-like"/>
</dbReference>
<reference evidence="1" key="2">
    <citation type="submission" date="2020-09" db="EMBL/GenBank/DDBJ databases">
        <authorList>
            <person name="Sun Q."/>
            <person name="Zhou Y."/>
        </authorList>
    </citation>
    <scope>NUCLEOTIDE SEQUENCE</scope>
    <source>
        <strain evidence="1">CGMCC 1.15371</strain>
    </source>
</reference>
<gene>
    <name evidence="1" type="ORF">GCM10011391_38190</name>
</gene>
<evidence type="ECO:0000313" key="2">
    <source>
        <dbReference type="Proteomes" id="UP000628775"/>
    </source>
</evidence>
<evidence type="ECO:0008006" key="3">
    <source>
        <dbReference type="Google" id="ProtNLM"/>
    </source>
</evidence>
<accession>A0A8J3E0V6</accession>
<protein>
    <recommendedName>
        <fullName evidence="3">DUF3231 family protein</fullName>
    </recommendedName>
</protein>
<dbReference type="InterPro" id="IPR021617">
    <property type="entry name" value="DUF3231"/>
</dbReference>
<dbReference type="Pfam" id="PF11553">
    <property type="entry name" value="DUF3231"/>
    <property type="match status" value="2"/>
</dbReference>
<evidence type="ECO:0000313" key="1">
    <source>
        <dbReference type="EMBL" id="GGE55536.1"/>
    </source>
</evidence>
<dbReference type="AlphaFoldDB" id="A0A8J3E0V6"/>
<dbReference type="Gene3D" id="1.20.1260.10">
    <property type="match status" value="2"/>
</dbReference>
<dbReference type="EMBL" id="BMIR01000030">
    <property type="protein sequence ID" value="GGE55536.1"/>
    <property type="molecule type" value="Genomic_DNA"/>
</dbReference>
<dbReference type="RefSeq" id="WP_308422175.1">
    <property type="nucleotide sequence ID" value="NZ_BMIR01000030.1"/>
</dbReference>
<comment type="caution">
    <text evidence="1">The sequence shown here is derived from an EMBL/GenBank/DDBJ whole genome shotgun (WGS) entry which is preliminary data.</text>
</comment>
<dbReference type="Proteomes" id="UP000628775">
    <property type="component" value="Unassembled WGS sequence"/>
</dbReference>
<organism evidence="1 2">
    <name type="scientific">Pullulanibacillus camelliae</name>
    <dbReference type="NCBI Taxonomy" id="1707096"/>
    <lineage>
        <taxon>Bacteria</taxon>
        <taxon>Bacillati</taxon>
        <taxon>Bacillota</taxon>
        <taxon>Bacilli</taxon>
        <taxon>Bacillales</taxon>
        <taxon>Sporolactobacillaceae</taxon>
        <taxon>Pullulanibacillus</taxon>
    </lineage>
</organism>
<sequence length="337" mass="37872">MMEGKPVRLTATEVAQIWAQYMNDSASVCVLSYFLEKAEDMDIKPVIELALHLSQEHLRLLSDIFGKEGFALPYGFKPEEDVEFTAPKLYSDAFVLHFIHQMAKIGLTSYSESVSSAVRADITDYYSTCLDETMKLFQISKDVLLSKGLFVRSPYIPHTEQIEMVKKQGFMWDILGEKRPLAALEIANLYANIQRNAIGAATLTGFSQVAQSKEVKHFFIRGIEIAKKHIKLFAGKLEESDLAAPMTWQAEITSSTTATFSDKIMMYFTSMLISLSIGYYGIGLAQSPRIDIGALYNRLSGEIQLYSEDGANLMIANEWLEQAPLAADRDELIKRNK</sequence>
<reference evidence="1" key="1">
    <citation type="journal article" date="2014" name="Int. J. Syst. Evol. Microbiol.">
        <title>Complete genome sequence of Corynebacterium casei LMG S-19264T (=DSM 44701T), isolated from a smear-ripened cheese.</title>
        <authorList>
            <consortium name="US DOE Joint Genome Institute (JGI-PGF)"/>
            <person name="Walter F."/>
            <person name="Albersmeier A."/>
            <person name="Kalinowski J."/>
            <person name="Ruckert C."/>
        </authorList>
    </citation>
    <scope>NUCLEOTIDE SEQUENCE</scope>
    <source>
        <strain evidence="1">CGMCC 1.15371</strain>
    </source>
</reference>
<keyword evidence="2" id="KW-1185">Reference proteome</keyword>
<proteinExistence type="predicted"/>
<name>A0A8J3E0V6_9BACL</name>